<dbReference type="STRING" id="1798664.A3C93_02270"/>
<accession>A0A1G2DG26</accession>
<evidence type="ECO:0000313" key="1">
    <source>
        <dbReference type="EMBL" id="OGZ11738.1"/>
    </source>
</evidence>
<dbReference type="EMBL" id="MHLO01000029">
    <property type="protein sequence ID" value="OGZ11738.1"/>
    <property type="molecule type" value="Genomic_DNA"/>
</dbReference>
<reference evidence="1 2" key="1">
    <citation type="journal article" date="2016" name="Nat. Commun.">
        <title>Thousands of microbial genomes shed light on interconnected biogeochemical processes in an aquifer system.</title>
        <authorList>
            <person name="Anantharaman K."/>
            <person name="Brown C.T."/>
            <person name="Hug L.A."/>
            <person name="Sharon I."/>
            <person name="Castelle C.J."/>
            <person name="Probst A.J."/>
            <person name="Thomas B.C."/>
            <person name="Singh A."/>
            <person name="Wilkins M.J."/>
            <person name="Karaoz U."/>
            <person name="Brodie E.L."/>
            <person name="Williams K.H."/>
            <person name="Hubbard S.S."/>
            <person name="Banfield J.F."/>
        </authorList>
    </citation>
    <scope>NUCLEOTIDE SEQUENCE [LARGE SCALE GENOMIC DNA]</scope>
</reference>
<dbReference type="AlphaFoldDB" id="A0A1G2DG26"/>
<proteinExistence type="predicted"/>
<dbReference type="Proteomes" id="UP000178636">
    <property type="component" value="Unassembled WGS sequence"/>
</dbReference>
<gene>
    <name evidence="1" type="ORF">A3C93_02270</name>
</gene>
<organism evidence="1 2">
    <name type="scientific">Candidatus Lloydbacteria bacterium RIFCSPHIGHO2_02_FULL_54_17</name>
    <dbReference type="NCBI Taxonomy" id="1798664"/>
    <lineage>
        <taxon>Bacteria</taxon>
        <taxon>Candidatus Lloydiibacteriota</taxon>
    </lineage>
</organism>
<protein>
    <submittedName>
        <fullName evidence="1">Uncharacterized protein</fullName>
    </submittedName>
</protein>
<comment type="caution">
    <text evidence="1">The sequence shown here is derived from an EMBL/GenBank/DDBJ whole genome shotgun (WGS) entry which is preliminary data.</text>
</comment>
<sequence length="114" mass="13341">MKKERGKRFQVLCQKWEESERGWGSRPDGYSLHVSEVLREQYIREYWSRMPDQAPDEYSRPDGTPYWCEVSEKTYHEILENKYSKYGLRRSGPYPGDGGTDGWVPLHGGGHGKI</sequence>
<name>A0A1G2DG26_9BACT</name>
<evidence type="ECO:0000313" key="2">
    <source>
        <dbReference type="Proteomes" id="UP000178636"/>
    </source>
</evidence>